<dbReference type="FunFam" id="3.30.710.10:FF:000001">
    <property type="entry name" value="Kelch-like family member 20"/>
    <property type="match status" value="1"/>
</dbReference>
<dbReference type="CDD" id="cd18257">
    <property type="entry name" value="BTB_POZ_KLHL28_BTBD5"/>
    <property type="match status" value="1"/>
</dbReference>
<dbReference type="GO" id="GO:0043161">
    <property type="term" value="P:proteasome-mediated ubiquitin-dependent protein catabolic process"/>
    <property type="evidence" value="ECO:0000318"/>
    <property type="project" value="GO_Central"/>
</dbReference>
<dbReference type="Proteomes" id="UP000007110">
    <property type="component" value="Unassembled WGS sequence"/>
</dbReference>
<evidence type="ECO:0000313" key="5">
    <source>
        <dbReference type="Proteomes" id="UP000007110"/>
    </source>
</evidence>
<dbReference type="FunFam" id="1.25.40.420:FF:000001">
    <property type="entry name" value="Kelch-like family member 12"/>
    <property type="match status" value="1"/>
</dbReference>
<dbReference type="Pfam" id="PF00651">
    <property type="entry name" value="BTB"/>
    <property type="match status" value="1"/>
</dbReference>
<dbReference type="PIRSF" id="PIRSF037037">
    <property type="entry name" value="Kelch-like_protein_gigaxonin"/>
    <property type="match status" value="1"/>
</dbReference>
<feature type="domain" description="BTB" evidence="3">
    <location>
        <begin position="59"/>
        <end position="126"/>
    </location>
</feature>
<keyword evidence="2" id="KW-0677">Repeat</keyword>
<dbReference type="Pfam" id="PF24681">
    <property type="entry name" value="Kelch_KLHDC2_KLHL20_DRC7"/>
    <property type="match status" value="1"/>
</dbReference>
<dbReference type="CTD" id="54813"/>
<accession>A0A7M7RCH9</accession>
<dbReference type="PANTHER" id="PTHR24412:SF441">
    <property type="entry name" value="KELCH-LIKE PROTEIN 28"/>
    <property type="match status" value="1"/>
</dbReference>
<dbReference type="GO" id="GO:0031463">
    <property type="term" value="C:Cul3-RING ubiquitin ligase complex"/>
    <property type="evidence" value="ECO:0000318"/>
    <property type="project" value="GO_Central"/>
</dbReference>
<dbReference type="RefSeq" id="XP_780225.1">
    <property type="nucleotide sequence ID" value="XM_775132.4"/>
</dbReference>
<dbReference type="EnsemblMetazoa" id="XM_775132">
    <property type="protein sequence ID" value="XP_780225"/>
    <property type="gene ID" value="LOC574748"/>
</dbReference>
<protein>
    <recommendedName>
        <fullName evidence="3">BTB domain-containing protein</fullName>
    </recommendedName>
</protein>
<dbReference type="AlphaFoldDB" id="A0A7M7RCH9"/>
<name>A0A7M7RCH9_STRPU</name>
<dbReference type="SUPFAM" id="SSF54695">
    <property type="entry name" value="POZ domain"/>
    <property type="match status" value="1"/>
</dbReference>
<sequence length="597" mass="67015">MSREQDCVDRLDGRNLNGSQASCPVAVPATSGGVSSEVSGHARMVLREMHSLQQHGHLCDVVLRVDGHKVKAHRAVLSGCSPYFKAMFTGNLCESEKEEIDLKSVDKTAINVLVDFAYTGRIAVTHANVQSLLPAANLFQMHSVKKLCCEFLQAQLHATNCLGITHFAEVHACRELQAFGDKFIAAHFQELSQSEEFCQLIFEELTKILSRDDLNVSSEEVVFDALDTWLNYDPNRRQCYLGRALQCIRLPQLTHKTLTKLYETHPFIKENDLCQEQVNKALQYHLNTEDRLSLAKKMKDKLKRRGELEMFCAVGGKNGLFATLDSVEVYRSETDSWSEVASLNCRLQECAAAVVNQNLYVIGGVRCQLRNGTSYRCYDNGVERWQPDINTWSTVASMHMCRSNHGVAVLNGKIYALGGYNGESYMKNVEVYCRKSNQWKMATPMLERRSIFTTAVVDGKIYAIGGYGPNYLNSMERYDPDKDFWEKVAPLTDRRINFGVAVLHGFIYVVGGHNGEQYLSSVERYDTHQDTWKTVASMGIPRTGLGVTVMGGHIYAAGGHSGAAYLDRVEKYDPFTDTWTLAKTMLNCRCNFAFAAL</sequence>
<dbReference type="SMART" id="SM00225">
    <property type="entry name" value="BTB"/>
    <property type="match status" value="1"/>
</dbReference>
<dbReference type="Gene3D" id="3.30.710.10">
    <property type="entry name" value="Potassium Channel Kv1.1, Chain A"/>
    <property type="match status" value="1"/>
</dbReference>
<dbReference type="InParanoid" id="A0A7M7RCH9"/>
<dbReference type="GO" id="GO:1990756">
    <property type="term" value="F:ubiquitin-like ligase-substrate adaptor activity"/>
    <property type="evidence" value="ECO:0000318"/>
    <property type="project" value="GO_Central"/>
</dbReference>
<evidence type="ECO:0000313" key="4">
    <source>
        <dbReference type="EnsemblMetazoa" id="XP_780225"/>
    </source>
</evidence>
<dbReference type="Gene3D" id="1.25.40.420">
    <property type="match status" value="1"/>
</dbReference>
<dbReference type="SMART" id="SM00612">
    <property type="entry name" value="Kelch"/>
    <property type="match status" value="6"/>
</dbReference>
<dbReference type="InterPro" id="IPR011333">
    <property type="entry name" value="SKP1/BTB/POZ_sf"/>
</dbReference>
<keyword evidence="5" id="KW-1185">Reference proteome</keyword>
<dbReference type="SUPFAM" id="SSF117281">
    <property type="entry name" value="Kelch motif"/>
    <property type="match status" value="1"/>
</dbReference>
<dbReference type="Pfam" id="PF01344">
    <property type="entry name" value="Kelch_1"/>
    <property type="match status" value="2"/>
</dbReference>
<evidence type="ECO:0000256" key="1">
    <source>
        <dbReference type="ARBA" id="ARBA00022441"/>
    </source>
</evidence>
<dbReference type="PANTHER" id="PTHR24412">
    <property type="entry name" value="KELCH PROTEIN"/>
    <property type="match status" value="1"/>
</dbReference>
<dbReference type="SMART" id="SM00875">
    <property type="entry name" value="BACK"/>
    <property type="match status" value="1"/>
</dbReference>
<evidence type="ECO:0000256" key="2">
    <source>
        <dbReference type="ARBA" id="ARBA00022737"/>
    </source>
</evidence>
<dbReference type="OMA" id="TAGMMYC"/>
<reference evidence="5" key="1">
    <citation type="submission" date="2015-02" db="EMBL/GenBank/DDBJ databases">
        <title>Genome sequencing for Strongylocentrotus purpuratus.</title>
        <authorList>
            <person name="Murali S."/>
            <person name="Liu Y."/>
            <person name="Vee V."/>
            <person name="English A."/>
            <person name="Wang M."/>
            <person name="Skinner E."/>
            <person name="Han Y."/>
            <person name="Muzny D.M."/>
            <person name="Worley K.C."/>
            <person name="Gibbs R.A."/>
        </authorList>
    </citation>
    <scope>NUCLEOTIDE SEQUENCE</scope>
</reference>
<dbReference type="PROSITE" id="PS50097">
    <property type="entry name" value="BTB"/>
    <property type="match status" value="1"/>
</dbReference>
<keyword evidence="1" id="KW-0880">Kelch repeat</keyword>
<dbReference type="InterPro" id="IPR015915">
    <property type="entry name" value="Kelch-typ_b-propeller"/>
</dbReference>
<evidence type="ECO:0000259" key="3">
    <source>
        <dbReference type="PROSITE" id="PS50097"/>
    </source>
</evidence>
<proteinExistence type="predicted"/>
<reference evidence="4" key="2">
    <citation type="submission" date="2021-01" db="UniProtKB">
        <authorList>
            <consortium name="EnsemblMetazoa"/>
        </authorList>
    </citation>
    <scope>IDENTIFICATION</scope>
</reference>
<dbReference type="Pfam" id="PF07707">
    <property type="entry name" value="BACK"/>
    <property type="match status" value="1"/>
</dbReference>
<dbReference type="InterPro" id="IPR000210">
    <property type="entry name" value="BTB/POZ_dom"/>
</dbReference>
<dbReference type="GO" id="GO:0005737">
    <property type="term" value="C:cytoplasm"/>
    <property type="evidence" value="ECO:0000318"/>
    <property type="project" value="GO_Central"/>
</dbReference>
<dbReference type="InterPro" id="IPR017096">
    <property type="entry name" value="BTB-kelch_protein"/>
</dbReference>
<dbReference type="OrthoDB" id="45365at2759"/>
<organism evidence="4 5">
    <name type="scientific">Strongylocentrotus purpuratus</name>
    <name type="common">Purple sea urchin</name>
    <dbReference type="NCBI Taxonomy" id="7668"/>
    <lineage>
        <taxon>Eukaryota</taxon>
        <taxon>Metazoa</taxon>
        <taxon>Echinodermata</taxon>
        <taxon>Eleutherozoa</taxon>
        <taxon>Echinozoa</taxon>
        <taxon>Echinoidea</taxon>
        <taxon>Euechinoidea</taxon>
        <taxon>Echinacea</taxon>
        <taxon>Camarodonta</taxon>
        <taxon>Echinidea</taxon>
        <taxon>Strongylocentrotidae</taxon>
        <taxon>Strongylocentrotus</taxon>
    </lineage>
</organism>
<dbReference type="KEGG" id="spu:574748"/>
<dbReference type="Gene3D" id="2.120.10.80">
    <property type="entry name" value="Kelch-type beta propeller"/>
    <property type="match status" value="2"/>
</dbReference>
<dbReference type="GeneID" id="574748"/>
<dbReference type="InterPro" id="IPR006652">
    <property type="entry name" value="Kelch_1"/>
</dbReference>
<dbReference type="InterPro" id="IPR011705">
    <property type="entry name" value="BACK"/>
</dbReference>